<organism evidence="1">
    <name type="scientific">Anguilla anguilla</name>
    <name type="common">European freshwater eel</name>
    <name type="synonym">Muraena anguilla</name>
    <dbReference type="NCBI Taxonomy" id="7936"/>
    <lineage>
        <taxon>Eukaryota</taxon>
        <taxon>Metazoa</taxon>
        <taxon>Chordata</taxon>
        <taxon>Craniata</taxon>
        <taxon>Vertebrata</taxon>
        <taxon>Euteleostomi</taxon>
        <taxon>Actinopterygii</taxon>
        <taxon>Neopterygii</taxon>
        <taxon>Teleostei</taxon>
        <taxon>Anguilliformes</taxon>
        <taxon>Anguillidae</taxon>
        <taxon>Anguilla</taxon>
    </lineage>
</organism>
<proteinExistence type="predicted"/>
<protein>
    <submittedName>
        <fullName evidence="1">Uncharacterized protein</fullName>
    </submittedName>
</protein>
<dbReference type="AlphaFoldDB" id="A0A0E9QTR5"/>
<accession>A0A0E9QTR5</accession>
<reference evidence="1" key="1">
    <citation type="submission" date="2014-11" db="EMBL/GenBank/DDBJ databases">
        <authorList>
            <person name="Amaro Gonzalez C."/>
        </authorList>
    </citation>
    <scope>NUCLEOTIDE SEQUENCE</scope>
</reference>
<evidence type="ECO:0000313" key="1">
    <source>
        <dbReference type="EMBL" id="JAH19488.1"/>
    </source>
</evidence>
<sequence>MFFMQLLSNIFKKPTCHVLNALSTSSNGEAQAFALGQQEQKLDFLICVADPANTIKCFAFLQDLRSSWCHFVGWGLHRGTNHKNLTDFINHS</sequence>
<reference evidence="1" key="2">
    <citation type="journal article" date="2015" name="Fish Shellfish Immunol.">
        <title>Early steps in the European eel (Anguilla anguilla)-Vibrio vulnificus interaction in the gills: Role of the RtxA13 toxin.</title>
        <authorList>
            <person name="Callol A."/>
            <person name="Pajuelo D."/>
            <person name="Ebbesson L."/>
            <person name="Teles M."/>
            <person name="MacKenzie S."/>
            <person name="Amaro C."/>
        </authorList>
    </citation>
    <scope>NUCLEOTIDE SEQUENCE</scope>
</reference>
<name>A0A0E9QTR5_ANGAN</name>
<dbReference type="EMBL" id="GBXM01089089">
    <property type="protein sequence ID" value="JAH19488.1"/>
    <property type="molecule type" value="Transcribed_RNA"/>
</dbReference>